<dbReference type="AlphaFoldDB" id="A0A955L5C1"/>
<accession>A0A955L5C1</accession>
<sequence length="49" mass="5856">MFTLLLKQLRKIITEQISIVRGEIRESEALIRADIADLRKRIYELEKEL</sequence>
<comment type="caution">
    <text evidence="1">The sequence shown here is derived from an EMBL/GenBank/DDBJ whole genome shotgun (WGS) entry which is preliminary data.</text>
</comment>
<reference evidence="1" key="2">
    <citation type="journal article" date="2021" name="Microbiome">
        <title>Successional dynamics and alternative stable states in a saline activated sludge microbial community over 9 years.</title>
        <authorList>
            <person name="Wang Y."/>
            <person name="Ye J."/>
            <person name="Ju F."/>
            <person name="Liu L."/>
            <person name="Boyd J.A."/>
            <person name="Deng Y."/>
            <person name="Parks D.H."/>
            <person name="Jiang X."/>
            <person name="Yin X."/>
            <person name="Woodcroft B.J."/>
            <person name="Tyson G.W."/>
            <person name="Hugenholtz P."/>
            <person name="Polz M.F."/>
            <person name="Zhang T."/>
        </authorList>
    </citation>
    <scope>NUCLEOTIDE SEQUENCE</scope>
    <source>
        <strain evidence="1">HKST-UBA14</strain>
    </source>
</reference>
<reference evidence="1" key="1">
    <citation type="submission" date="2020-04" db="EMBL/GenBank/DDBJ databases">
        <authorList>
            <person name="Zhang T."/>
        </authorList>
    </citation>
    <scope>NUCLEOTIDE SEQUENCE</scope>
    <source>
        <strain evidence="1">HKST-UBA14</strain>
    </source>
</reference>
<evidence type="ECO:0000313" key="1">
    <source>
        <dbReference type="EMBL" id="MCA9383302.1"/>
    </source>
</evidence>
<proteinExistence type="predicted"/>
<dbReference type="EMBL" id="JAGQLK010000051">
    <property type="protein sequence ID" value="MCA9383302.1"/>
    <property type="molecule type" value="Genomic_DNA"/>
</dbReference>
<name>A0A955L5C1_9BACT</name>
<protein>
    <recommendedName>
        <fullName evidence="3">DUF1640 domain-containing protein</fullName>
    </recommendedName>
</protein>
<evidence type="ECO:0008006" key="3">
    <source>
        <dbReference type="Google" id="ProtNLM"/>
    </source>
</evidence>
<organism evidence="1 2">
    <name type="scientific">Candidatus Dojkabacteria bacterium</name>
    <dbReference type="NCBI Taxonomy" id="2099670"/>
    <lineage>
        <taxon>Bacteria</taxon>
        <taxon>Candidatus Dojkabacteria</taxon>
    </lineage>
</organism>
<gene>
    <name evidence="1" type="ORF">KC909_02975</name>
</gene>
<evidence type="ECO:0000313" key="2">
    <source>
        <dbReference type="Proteomes" id="UP000783287"/>
    </source>
</evidence>
<dbReference type="Proteomes" id="UP000783287">
    <property type="component" value="Unassembled WGS sequence"/>
</dbReference>